<keyword evidence="2 9" id="KW-0813">Transport</keyword>
<evidence type="ECO:0000256" key="6">
    <source>
        <dbReference type="ARBA" id="ARBA00022989"/>
    </source>
</evidence>
<dbReference type="RefSeq" id="WP_182161355.1">
    <property type="nucleotide sequence ID" value="NZ_JACFXV010000029.1"/>
</dbReference>
<feature type="domain" description="Tripartite ATP-independent periplasmic transporters DctQ component" evidence="10">
    <location>
        <begin position="18"/>
        <end position="145"/>
    </location>
</feature>
<comment type="subunit">
    <text evidence="9">The complex comprises the extracytoplasmic solute receptor protein and the two transmembrane proteins.</text>
</comment>
<dbReference type="InterPro" id="IPR055348">
    <property type="entry name" value="DctQ"/>
</dbReference>
<evidence type="ECO:0000256" key="8">
    <source>
        <dbReference type="ARBA" id="ARBA00038436"/>
    </source>
</evidence>
<comment type="caution">
    <text evidence="11">The sequence shown here is derived from an EMBL/GenBank/DDBJ whole genome shotgun (WGS) entry which is preliminary data.</text>
</comment>
<evidence type="ECO:0000256" key="5">
    <source>
        <dbReference type="ARBA" id="ARBA00022692"/>
    </source>
</evidence>
<evidence type="ECO:0000256" key="3">
    <source>
        <dbReference type="ARBA" id="ARBA00022475"/>
    </source>
</evidence>
<organism evidence="11 12">
    <name type="scientific">Stappia albiluteola</name>
    <dbReference type="NCBI Taxonomy" id="2758565"/>
    <lineage>
        <taxon>Bacteria</taxon>
        <taxon>Pseudomonadati</taxon>
        <taxon>Pseudomonadota</taxon>
        <taxon>Alphaproteobacteria</taxon>
        <taxon>Hyphomicrobiales</taxon>
        <taxon>Stappiaceae</taxon>
        <taxon>Stappia</taxon>
    </lineage>
</organism>
<evidence type="ECO:0000256" key="9">
    <source>
        <dbReference type="RuleBase" id="RU369079"/>
    </source>
</evidence>
<protein>
    <recommendedName>
        <fullName evidence="9">TRAP transporter small permease protein</fullName>
    </recommendedName>
</protein>
<sequence>MLRRVELACAALLLAAVVILVGVASVARAFGSPIIWSIEIAQLLFLWLCILAIDLAFQEDRHFGISLILDNLSPAGRKVMEIINLAVIIGLLAYLMQYAWKNMILMHPRLDGALQTPGSYFHASMVVGFALLIRTLLVKFIARIRERADI</sequence>
<feature type="transmembrane region" description="Helical" evidence="9">
    <location>
        <begin position="34"/>
        <end position="57"/>
    </location>
</feature>
<name>A0A839A8Y5_9HYPH</name>
<dbReference type="AlphaFoldDB" id="A0A839A8Y5"/>
<evidence type="ECO:0000256" key="1">
    <source>
        <dbReference type="ARBA" id="ARBA00004429"/>
    </source>
</evidence>
<reference evidence="11 12" key="1">
    <citation type="submission" date="2020-07" db="EMBL/GenBank/DDBJ databases">
        <title>Stappia sp., F7233, whole genome shotgun sequencing project.</title>
        <authorList>
            <person name="Jiang S."/>
            <person name="Liu Z.W."/>
            <person name="Du Z.J."/>
        </authorList>
    </citation>
    <scope>NUCLEOTIDE SEQUENCE [LARGE SCALE GENOMIC DNA]</scope>
    <source>
        <strain evidence="11 12">F7233</strain>
    </source>
</reference>
<evidence type="ECO:0000256" key="7">
    <source>
        <dbReference type="ARBA" id="ARBA00023136"/>
    </source>
</evidence>
<dbReference type="PANTHER" id="PTHR35011:SF2">
    <property type="entry name" value="2,3-DIKETO-L-GULONATE TRAP TRANSPORTER SMALL PERMEASE PROTEIN YIAM"/>
    <property type="match status" value="1"/>
</dbReference>
<keyword evidence="6 9" id="KW-1133">Transmembrane helix</keyword>
<evidence type="ECO:0000256" key="4">
    <source>
        <dbReference type="ARBA" id="ARBA00022519"/>
    </source>
</evidence>
<gene>
    <name evidence="11" type="ORF">H2509_00895</name>
</gene>
<keyword evidence="3" id="KW-1003">Cell membrane</keyword>
<feature type="transmembrane region" description="Helical" evidence="9">
    <location>
        <begin position="120"/>
        <end position="142"/>
    </location>
</feature>
<comment type="function">
    <text evidence="9">Part of the tripartite ATP-independent periplasmic (TRAP) transport system.</text>
</comment>
<keyword evidence="5 9" id="KW-0812">Transmembrane</keyword>
<dbReference type="EMBL" id="JACFXV010000029">
    <property type="protein sequence ID" value="MBA5775676.1"/>
    <property type="molecule type" value="Genomic_DNA"/>
</dbReference>
<feature type="transmembrane region" description="Helical" evidence="9">
    <location>
        <begin position="82"/>
        <end position="100"/>
    </location>
</feature>
<comment type="subcellular location">
    <subcellularLocation>
        <location evidence="1 9">Cell inner membrane</location>
        <topology evidence="1 9">Multi-pass membrane protein</topology>
    </subcellularLocation>
</comment>
<keyword evidence="4 9" id="KW-0997">Cell inner membrane</keyword>
<comment type="caution">
    <text evidence="9">Lacks conserved residue(s) required for the propagation of feature annotation.</text>
</comment>
<accession>A0A839A8Y5</accession>
<comment type="similarity">
    <text evidence="8 9">Belongs to the TRAP transporter small permease family.</text>
</comment>
<dbReference type="Pfam" id="PF04290">
    <property type="entry name" value="DctQ"/>
    <property type="match status" value="1"/>
</dbReference>
<dbReference type="GO" id="GO:0005886">
    <property type="term" value="C:plasma membrane"/>
    <property type="evidence" value="ECO:0007669"/>
    <property type="project" value="UniProtKB-SubCell"/>
</dbReference>
<keyword evidence="7 9" id="KW-0472">Membrane</keyword>
<proteinExistence type="inferred from homology"/>
<evidence type="ECO:0000313" key="12">
    <source>
        <dbReference type="Proteomes" id="UP000541109"/>
    </source>
</evidence>
<dbReference type="InterPro" id="IPR007387">
    <property type="entry name" value="TRAP_DctQ"/>
</dbReference>
<evidence type="ECO:0000313" key="11">
    <source>
        <dbReference type="EMBL" id="MBA5775676.1"/>
    </source>
</evidence>
<dbReference type="Proteomes" id="UP000541109">
    <property type="component" value="Unassembled WGS sequence"/>
</dbReference>
<evidence type="ECO:0000259" key="10">
    <source>
        <dbReference type="Pfam" id="PF04290"/>
    </source>
</evidence>
<dbReference type="PANTHER" id="PTHR35011">
    <property type="entry name" value="2,3-DIKETO-L-GULONATE TRAP TRANSPORTER SMALL PERMEASE PROTEIN YIAM"/>
    <property type="match status" value="1"/>
</dbReference>
<keyword evidence="12" id="KW-1185">Reference proteome</keyword>
<evidence type="ECO:0000256" key="2">
    <source>
        <dbReference type="ARBA" id="ARBA00022448"/>
    </source>
</evidence>
<dbReference type="GO" id="GO:0022857">
    <property type="term" value="F:transmembrane transporter activity"/>
    <property type="evidence" value="ECO:0007669"/>
    <property type="project" value="UniProtKB-UniRule"/>
</dbReference>
<dbReference type="GO" id="GO:0015740">
    <property type="term" value="P:C4-dicarboxylate transport"/>
    <property type="evidence" value="ECO:0007669"/>
    <property type="project" value="TreeGrafter"/>
</dbReference>